<keyword evidence="4" id="KW-0347">Helicase</keyword>
<evidence type="ECO:0000256" key="3">
    <source>
        <dbReference type="ARBA" id="ARBA00022801"/>
    </source>
</evidence>
<gene>
    <name evidence="9" type="ORF">NP493_1895g00025</name>
</gene>
<feature type="region of interest" description="Disordered" evidence="7">
    <location>
        <begin position="1"/>
        <end position="42"/>
    </location>
</feature>
<dbReference type="EC" id="3.6.4.13" evidence="1"/>
<dbReference type="AlphaFoldDB" id="A0AAD9JQD4"/>
<organism evidence="9 10">
    <name type="scientific">Ridgeia piscesae</name>
    <name type="common">Tubeworm</name>
    <dbReference type="NCBI Taxonomy" id="27915"/>
    <lineage>
        <taxon>Eukaryota</taxon>
        <taxon>Metazoa</taxon>
        <taxon>Spiralia</taxon>
        <taxon>Lophotrochozoa</taxon>
        <taxon>Annelida</taxon>
        <taxon>Polychaeta</taxon>
        <taxon>Sedentaria</taxon>
        <taxon>Canalipalpata</taxon>
        <taxon>Sabellida</taxon>
        <taxon>Siboglinidae</taxon>
        <taxon>Ridgeia</taxon>
    </lineage>
</organism>
<feature type="domain" description="DEAD-box RNA helicase Q" evidence="8">
    <location>
        <begin position="143"/>
        <end position="171"/>
    </location>
</feature>
<proteinExistence type="predicted"/>
<dbReference type="Gene3D" id="6.10.250.2170">
    <property type="match status" value="1"/>
</dbReference>
<name>A0AAD9JQD4_RIDPI</name>
<dbReference type="GO" id="GO:0016787">
    <property type="term" value="F:hydrolase activity"/>
    <property type="evidence" value="ECO:0007669"/>
    <property type="project" value="UniProtKB-KW"/>
</dbReference>
<evidence type="ECO:0000256" key="1">
    <source>
        <dbReference type="ARBA" id="ARBA00012552"/>
    </source>
</evidence>
<dbReference type="Gene3D" id="3.40.50.300">
    <property type="entry name" value="P-loop containing nucleotide triphosphate hydrolases"/>
    <property type="match status" value="1"/>
</dbReference>
<evidence type="ECO:0000259" key="8">
    <source>
        <dbReference type="PROSITE" id="PS51195"/>
    </source>
</evidence>
<comment type="caution">
    <text evidence="9">The sequence shown here is derived from an EMBL/GenBank/DDBJ whole genome shotgun (WGS) entry which is preliminary data.</text>
</comment>
<evidence type="ECO:0000256" key="7">
    <source>
        <dbReference type="SAM" id="MobiDB-lite"/>
    </source>
</evidence>
<evidence type="ECO:0000256" key="5">
    <source>
        <dbReference type="ARBA" id="ARBA00022840"/>
    </source>
</evidence>
<evidence type="ECO:0000313" key="10">
    <source>
        <dbReference type="Proteomes" id="UP001209878"/>
    </source>
</evidence>
<keyword evidence="10" id="KW-1185">Reference proteome</keyword>
<protein>
    <recommendedName>
        <fullName evidence="1">RNA helicase</fullName>
        <ecNumber evidence="1">3.6.4.13</ecNumber>
    </recommendedName>
</protein>
<feature type="short sequence motif" description="Q motif" evidence="6">
    <location>
        <begin position="143"/>
        <end position="171"/>
    </location>
</feature>
<dbReference type="GO" id="GO:0003724">
    <property type="term" value="F:RNA helicase activity"/>
    <property type="evidence" value="ECO:0007669"/>
    <property type="project" value="UniProtKB-EC"/>
</dbReference>
<dbReference type="EMBL" id="JAODUO010001895">
    <property type="protein sequence ID" value="KAK2157242.1"/>
    <property type="molecule type" value="Genomic_DNA"/>
</dbReference>
<sequence>MADDEWARSVDEQEKNKLSKQVANIRISGGGVPANGAPTARVEDTRCEPVASPAKVAPAAAANASGDASGWNEEEAEGKFYFAASKSSRKKLRNREDPVIRRYAPSRADVSLMNKLLRSKLVTSTRDLEVLQRDPNSPLFSVKTFEALHLKPELLKGVYDMGFNAPSKIQETALPALLG</sequence>
<dbReference type="Proteomes" id="UP001209878">
    <property type="component" value="Unassembled WGS sequence"/>
</dbReference>
<dbReference type="PROSITE" id="PS51195">
    <property type="entry name" value="Q_MOTIF"/>
    <property type="match status" value="1"/>
</dbReference>
<feature type="compositionally biased region" description="Basic and acidic residues" evidence="7">
    <location>
        <begin position="1"/>
        <end position="17"/>
    </location>
</feature>
<dbReference type="GO" id="GO:0005524">
    <property type="term" value="F:ATP binding"/>
    <property type="evidence" value="ECO:0007669"/>
    <property type="project" value="UniProtKB-KW"/>
</dbReference>
<dbReference type="SUPFAM" id="SSF52540">
    <property type="entry name" value="P-loop containing nucleoside triphosphate hydrolases"/>
    <property type="match status" value="1"/>
</dbReference>
<evidence type="ECO:0000256" key="2">
    <source>
        <dbReference type="ARBA" id="ARBA00022741"/>
    </source>
</evidence>
<evidence type="ECO:0000256" key="4">
    <source>
        <dbReference type="ARBA" id="ARBA00022806"/>
    </source>
</evidence>
<reference evidence="9" key="1">
    <citation type="journal article" date="2023" name="Mol. Biol. Evol.">
        <title>Third-Generation Sequencing Reveals the Adaptive Role of the Epigenome in Three Deep-Sea Polychaetes.</title>
        <authorList>
            <person name="Perez M."/>
            <person name="Aroh O."/>
            <person name="Sun Y."/>
            <person name="Lan Y."/>
            <person name="Juniper S.K."/>
            <person name="Young C.R."/>
            <person name="Angers B."/>
            <person name="Qian P.Y."/>
        </authorList>
    </citation>
    <scope>NUCLEOTIDE SEQUENCE</scope>
    <source>
        <strain evidence="9">R07B-5</strain>
    </source>
</reference>
<keyword evidence="2" id="KW-0547">Nucleotide-binding</keyword>
<dbReference type="InterPro" id="IPR014014">
    <property type="entry name" value="RNA_helicase_DEAD_Q_motif"/>
</dbReference>
<keyword evidence="3" id="KW-0378">Hydrolase</keyword>
<dbReference type="InterPro" id="IPR027417">
    <property type="entry name" value="P-loop_NTPase"/>
</dbReference>
<evidence type="ECO:0000313" key="9">
    <source>
        <dbReference type="EMBL" id="KAK2157242.1"/>
    </source>
</evidence>
<keyword evidence="5" id="KW-0067">ATP-binding</keyword>
<accession>A0AAD9JQD4</accession>
<evidence type="ECO:0000256" key="6">
    <source>
        <dbReference type="PROSITE-ProRule" id="PRU00552"/>
    </source>
</evidence>